<dbReference type="Pfam" id="PF08448">
    <property type="entry name" value="PAS_4"/>
    <property type="match status" value="1"/>
</dbReference>
<dbReference type="InterPro" id="IPR005467">
    <property type="entry name" value="His_kinase_dom"/>
</dbReference>
<dbReference type="Gene3D" id="3.30.565.10">
    <property type="entry name" value="Histidine kinase-like ATPase, C-terminal domain"/>
    <property type="match status" value="1"/>
</dbReference>
<evidence type="ECO:0000256" key="10">
    <source>
        <dbReference type="SAM" id="Coils"/>
    </source>
</evidence>
<feature type="modified residue" description="4-aspartylphosphate" evidence="9">
    <location>
        <position position="734"/>
    </location>
</feature>
<dbReference type="PROSITE" id="PS50109">
    <property type="entry name" value="HIS_KIN"/>
    <property type="match status" value="1"/>
</dbReference>
<dbReference type="PROSITE" id="PS50112">
    <property type="entry name" value="PAS"/>
    <property type="match status" value="2"/>
</dbReference>
<organism evidence="15 16">
    <name type="scientific">Prosthecobacter fluviatilis</name>
    <dbReference type="NCBI Taxonomy" id="445931"/>
    <lineage>
        <taxon>Bacteria</taxon>
        <taxon>Pseudomonadati</taxon>
        <taxon>Verrucomicrobiota</taxon>
        <taxon>Verrucomicrobiia</taxon>
        <taxon>Verrucomicrobiales</taxon>
        <taxon>Verrucomicrobiaceae</taxon>
        <taxon>Prosthecobacter</taxon>
    </lineage>
</organism>
<dbReference type="PANTHER" id="PTHR43065">
    <property type="entry name" value="SENSOR HISTIDINE KINASE"/>
    <property type="match status" value="1"/>
</dbReference>
<dbReference type="CDD" id="cd00130">
    <property type="entry name" value="PAS"/>
    <property type="match status" value="2"/>
</dbReference>
<keyword evidence="4" id="KW-0808">Transferase</keyword>
<keyword evidence="6" id="KW-0418">Kinase</keyword>
<evidence type="ECO:0000259" key="12">
    <source>
        <dbReference type="PROSITE" id="PS50110"/>
    </source>
</evidence>
<dbReference type="Pfam" id="PF00072">
    <property type="entry name" value="Response_reg"/>
    <property type="match status" value="2"/>
</dbReference>
<evidence type="ECO:0000313" key="15">
    <source>
        <dbReference type="EMBL" id="MFC5454033.1"/>
    </source>
</evidence>
<evidence type="ECO:0000256" key="9">
    <source>
        <dbReference type="PROSITE-ProRule" id="PRU00169"/>
    </source>
</evidence>
<feature type="domain" description="Histidine kinase" evidence="11">
    <location>
        <begin position="441"/>
        <end position="663"/>
    </location>
</feature>
<dbReference type="SMART" id="SM00086">
    <property type="entry name" value="PAC"/>
    <property type="match status" value="2"/>
</dbReference>
<sequence length="803" mass="88562">MTRALIVDDKEENLYYLQVLLTGHGCEVITARHGAEALVKARQAPPDVVISDLLMPVMDGYTLLRHWKADAQLRNIPFIVYTATYTEAEDERLALSLGADAFILKPAEPEDFIARLKEVQSHDSAASPPTPRSPAGDEKALLKVYSETLIRKLEEKSLQLEEANRALQQDIAKSKHMEAQIRQTSNLLHAMADGIPDAVFVKDLQGRYLLFNKGASRLVGRPVEAVLGQDDTTIFSPEDARFVMANDREVMISGQTQMVEEVLTAAGVTRTYLVSKAPYRDSQGNIIGIIGISRDITERKQAENKIHEQATLLDKAQDAIVVRDLEHRILYWNRSAERLYGWTSKEAVGRSIKELLYQNPAPFLAATSETLEKGEWVGEIHQYNRDGKTLTIEGRWTLVRDDLGRPSSILAINTDITERKKLEQQFLRTQRMESIGTLAGGIAHDLNNVLAPILMSIELLRLQEKDARRLDILKTIETSAKRGADMVKQVLSFARGVEGRQVEVQIGHLLREIEKMANETFLKSIHVSCDVPTGLWTVLGDPTQLHQVLLNLCVNARDAMPTGGRLLLSARNLQVDDQYAAMNPGAKPGPHVVVVVEDNGSGMPPEVIERIFEPFYTTKELGKGTGLGLSTTQAIVKGHGGFIHVQSDLEVGTKFSVFLPAQTAGAPLAVTAENDLPRGNDELVLVIDDEASVRQITRQTLEIFGYRVLLAADGTEAAGIYVMRKNEIRAVITDMMMPEMDGAAIIPVLLRINPDVRIIASSGISTGGMASKAVNAGVKYFLPKPYTAETLLKTLNQALQTPA</sequence>
<dbReference type="InterPro" id="IPR013767">
    <property type="entry name" value="PAS_fold"/>
</dbReference>
<feature type="domain" description="PAC" evidence="14">
    <location>
        <begin position="252"/>
        <end position="308"/>
    </location>
</feature>
<evidence type="ECO:0000256" key="3">
    <source>
        <dbReference type="ARBA" id="ARBA00022553"/>
    </source>
</evidence>
<dbReference type="InterPro" id="IPR035965">
    <property type="entry name" value="PAS-like_dom_sf"/>
</dbReference>
<feature type="coiled-coil region" evidence="10">
    <location>
        <begin position="146"/>
        <end position="180"/>
    </location>
</feature>
<dbReference type="Gene3D" id="3.40.50.2300">
    <property type="match status" value="2"/>
</dbReference>
<comment type="catalytic activity">
    <reaction evidence="1">
        <text>ATP + protein L-histidine = ADP + protein N-phospho-L-histidine.</text>
        <dbReference type="EC" id="2.7.13.3"/>
    </reaction>
</comment>
<evidence type="ECO:0000256" key="2">
    <source>
        <dbReference type="ARBA" id="ARBA00012438"/>
    </source>
</evidence>
<dbReference type="EC" id="2.7.13.3" evidence="2"/>
<dbReference type="PROSITE" id="PS50110">
    <property type="entry name" value="RESPONSE_REGULATORY"/>
    <property type="match status" value="2"/>
</dbReference>
<proteinExistence type="predicted"/>
<dbReference type="InterPro" id="IPR036890">
    <property type="entry name" value="HATPase_C_sf"/>
</dbReference>
<dbReference type="PRINTS" id="PR00344">
    <property type="entry name" value="BCTRLSENSOR"/>
</dbReference>
<evidence type="ECO:0000313" key="16">
    <source>
        <dbReference type="Proteomes" id="UP001596052"/>
    </source>
</evidence>
<dbReference type="SMART" id="SM00387">
    <property type="entry name" value="HATPase_c"/>
    <property type="match status" value="1"/>
</dbReference>
<dbReference type="InterPro" id="IPR000700">
    <property type="entry name" value="PAS-assoc_C"/>
</dbReference>
<dbReference type="Gene3D" id="3.30.450.20">
    <property type="entry name" value="PAS domain"/>
    <property type="match status" value="2"/>
</dbReference>
<keyword evidence="5" id="KW-0547">Nucleotide-binding</keyword>
<dbReference type="PANTHER" id="PTHR43065:SF46">
    <property type="entry name" value="C4-DICARBOXYLATE TRANSPORT SENSOR PROTEIN DCTB"/>
    <property type="match status" value="1"/>
</dbReference>
<keyword evidence="8" id="KW-0902">Two-component regulatory system</keyword>
<dbReference type="Pfam" id="PF00512">
    <property type="entry name" value="HisKA"/>
    <property type="match status" value="1"/>
</dbReference>
<dbReference type="EMBL" id="JBHSMQ010000001">
    <property type="protein sequence ID" value="MFC5454033.1"/>
    <property type="molecule type" value="Genomic_DNA"/>
</dbReference>
<dbReference type="InterPro" id="IPR001789">
    <property type="entry name" value="Sig_transdc_resp-reg_receiver"/>
</dbReference>
<feature type="domain" description="PAS" evidence="13">
    <location>
        <begin position="184"/>
        <end position="254"/>
    </location>
</feature>
<evidence type="ECO:0000256" key="1">
    <source>
        <dbReference type="ARBA" id="ARBA00000085"/>
    </source>
</evidence>
<comment type="caution">
    <text evidence="15">The sequence shown here is derived from an EMBL/GenBank/DDBJ whole genome shotgun (WGS) entry which is preliminary data.</text>
</comment>
<keyword evidence="3 9" id="KW-0597">Phosphoprotein</keyword>
<gene>
    <name evidence="15" type="ORF">ACFQDI_04115</name>
</gene>
<evidence type="ECO:0000256" key="6">
    <source>
        <dbReference type="ARBA" id="ARBA00022777"/>
    </source>
</evidence>
<dbReference type="SUPFAM" id="SSF55785">
    <property type="entry name" value="PYP-like sensor domain (PAS domain)"/>
    <property type="match status" value="2"/>
</dbReference>
<dbReference type="InterPro" id="IPR003594">
    <property type="entry name" value="HATPase_dom"/>
</dbReference>
<dbReference type="SMART" id="SM00388">
    <property type="entry name" value="HisKA"/>
    <property type="match status" value="1"/>
</dbReference>
<keyword evidence="7" id="KW-0067">ATP-binding</keyword>
<evidence type="ECO:0000259" key="11">
    <source>
        <dbReference type="PROSITE" id="PS50109"/>
    </source>
</evidence>
<dbReference type="InterPro" id="IPR013656">
    <property type="entry name" value="PAS_4"/>
</dbReference>
<feature type="domain" description="PAC" evidence="14">
    <location>
        <begin position="376"/>
        <end position="428"/>
    </location>
</feature>
<dbReference type="SUPFAM" id="SSF55874">
    <property type="entry name" value="ATPase domain of HSP90 chaperone/DNA topoisomerase II/histidine kinase"/>
    <property type="match status" value="1"/>
</dbReference>
<dbReference type="SMART" id="SM00448">
    <property type="entry name" value="REC"/>
    <property type="match status" value="2"/>
</dbReference>
<evidence type="ECO:0000259" key="14">
    <source>
        <dbReference type="PROSITE" id="PS50113"/>
    </source>
</evidence>
<dbReference type="InterPro" id="IPR000014">
    <property type="entry name" value="PAS"/>
</dbReference>
<evidence type="ECO:0000256" key="5">
    <source>
        <dbReference type="ARBA" id="ARBA00022741"/>
    </source>
</evidence>
<dbReference type="SUPFAM" id="SSF47384">
    <property type="entry name" value="Homodimeric domain of signal transducing histidine kinase"/>
    <property type="match status" value="1"/>
</dbReference>
<dbReference type="InterPro" id="IPR011006">
    <property type="entry name" value="CheY-like_superfamily"/>
</dbReference>
<dbReference type="SMART" id="SM00091">
    <property type="entry name" value="PAS"/>
    <property type="match status" value="2"/>
</dbReference>
<dbReference type="CDD" id="cd00082">
    <property type="entry name" value="HisKA"/>
    <property type="match status" value="1"/>
</dbReference>
<dbReference type="InterPro" id="IPR004358">
    <property type="entry name" value="Sig_transdc_His_kin-like_C"/>
</dbReference>
<evidence type="ECO:0000256" key="4">
    <source>
        <dbReference type="ARBA" id="ARBA00022679"/>
    </source>
</evidence>
<dbReference type="RefSeq" id="WP_377163694.1">
    <property type="nucleotide sequence ID" value="NZ_JBHSMQ010000001.1"/>
</dbReference>
<feature type="domain" description="Response regulatory" evidence="12">
    <location>
        <begin position="3"/>
        <end position="120"/>
    </location>
</feature>
<dbReference type="Pfam" id="PF00989">
    <property type="entry name" value="PAS"/>
    <property type="match status" value="1"/>
</dbReference>
<protein>
    <recommendedName>
        <fullName evidence="2">histidine kinase</fullName>
        <ecNumber evidence="2">2.7.13.3</ecNumber>
    </recommendedName>
</protein>
<feature type="domain" description="Response regulatory" evidence="12">
    <location>
        <begin position="683"/>
        <end position="799"/>
    </location>
</feature>
<dbReference type="Proteomes" id="UP001596052">
    <property type="component" value="Unassembled WGS sequence"/>
</dbReference>
<dbReference type="InterPro" id="IPR003661">
    <property type="entry name" value="HisK_dim/P_dom"/>
</dbReference>
<evidence type="ECO:0000259" key="13">
    <source>
        <dbReference type="PROSITE" id="PS50112"/>
    </source>
</evidence>
<reference evidence="16" key="1">
    <citation type="journal article" date="2019" name="Int. J. Syst. Evol. Microbiol.">
        <title>The Global Catalogue of Microorganisms (GCM) 10K type strain sequencing project: providing services to taxonomists for standard genome sequencing and annotation.</title>
        <authorList>
            <consortium name="The Broad Institute Genomics Platform"/>
            <consortium name="The Broad Institute Genome Sequencing Center for Infectious Disease"/>
            <person name="Wu L."/>
            <person name="Ma J."/>
        </authorList>
    </citation>
    <scope>NUCLEOTIDE SEQUENCE [LARGE SCALE GENOMIC DNA]</scope>
    <source>
        <strain evidence="16">CGMCC 4.1469</strain>
    </source>
</reference>
<dbReference type="PROSITE" id="PS50113">
    <property type="entry name" value="PAC"/>
    <property type="match status" value="2"/>
</dbReference>
<accession>A0ABW0KKP1</accession>
<feature type="domain" description="PAS" evidence="13">
    <location>
        <begin position="312"/>
        <end position="375"/>
    </location>
</feature>
<dbReference type="SUPFAM" id="SSF52172">
    <property type="entry name" value="CheY-like"/>
    <property type="match status" value="2"/>
</dbReference>
<name>A0ABW0KKP1_9BACT</name>
<feature type="modified residue" description="4-aspartylphosphate" evidence="9">
    <location>
        <position position="52"/>
    </location>
</feature>
<keyword evidence="16" id="KW-1185">Reference proteome</keyword>
<dbReference type="Pfam" id="PF02518">
    <property type="entry name" value="HATPase_c"/>
    <property type="match status" value="1"/>
</dbReference>
<dbReference type="InterPro" id="IPR001610">
    <property type="entry name" value="PAC"/>
</dbReference>
<dbReference type="InterPro" id="IPR036097">
    <property type="entry name" value="HisK_dim/P_sf"/>
</dbReference>
<dbReference type="NCBIfam" id="TIGR00229">
    <property type="entry name" value="sensory_box"/>
    <property type="match status" value="2"/>
</dbReference>
<evidence type="ECO:0000256" key="8">
    <source>
        <dbReference type="ARBA" id="ARBA00023012"/>
    </source>
</evidence>
<evidence type="ECO:0000256" key="7">
    <source>
        <dbReference type="ARBA" id="ARBA00022840"/>
    </source>
</evidence>
<keyword evidence="10" id="KW-0175">Coiled coil</keyword>
<dbReference type="Gene3D" id="1.10.287.130">
    <property type="match status" value="1"/>
</dbReference>